<dbReference type="EMBL" id="BMHY01000021">
    <property type="protein sequence ID" value="GGG88959.1"/>
    <property type="molecule type" value="Genomic_DNA"/>
</dbReference>
<feature type="region of interest" description="Disordered" evidence="1">
    <location>
        <begin position="26"/>
        <end position="87"/>
    </location>
</feature>
<name>A0A917HSW1_9BACL</name>
<sequence>MRILNKLHLVMLAIIIVVLVISGCSSSSNDSKTSTPNRVARDELAVVHQETSAREGKTDGGPVKYSQSEAAESSAMGETSGSIGDIGVGDSEGQGAFNQKLIYKANLTMEVSAYDDAVTELRTAIHQSGGYILQFQDGQYENEKGSTYTIKVPSAAFMSFVDRLDGIKHTRFERQLGATDVTEEYVDLESRLKAKQVVEERLLGFIDKAQKADDLVKFSQQLATVQEEIERIKGRVRYLDRNVAFSTIELRMYQPSTAALAIEDRTLGAKMSSALTGSYNGLMTFLQGLLIFLSGALPVLVFLAIIGGVVFGIYRRANKRRSSFYNGNGEKQDEGRNGSKNSPQAAAVESDPEPGSSAQEAPLEGRSVDKKDKS</sequence>
<feature type="domain" description="DUF4349" evidence="3">
    <location>
        <begin position="99"/>
        <end position="310"/>
    </location>
</feature>
<keyword evidence="2" id="KW-1133">Transmembrane helix</keyword>
<dbReference type="AlphaFoldDB" id="A0A917HSW1"/>
<keyword evidence="2" id="KW-0812">Transmembrane</keyword>
<protein>
    <recommendedName>
        <fullName evidence="3">DUF4349 domain-containing protein</fullName>
    </recommendedName>
</protein>
<keyword evidence="5" id="KW-1185">Reference proteome</keyword>
<proteinExistence type="predicted"/>
<dbReference type="PROSITE" id="PS51257">
    <property type="entry name" value="PROKAR_LIPOPROTEIN"/>
    <property type="match status" value="1"/>
</dbReference>
<evidence type="ECO:0000256" key="1">
    <source>
        <dbReference type="SAM" id="MobiDB-lite"/>
    </source>
</evidence>
<reference evidence="4 5" key="1">
    <citation type="journal article" date="2014" name="Int. J. Syst. Evol. Microbiol.">
        <title>Complete genome sequence of Corynebacterium casei LMG S-19264T (=DSM 44701T), isolated from a smear-ripened cheese.</title>
        <authorList>
            <consortium name="US DOE Joint Genome Institute (JGI-PGF)"/>
            <person name="Walter F."/>
            <person name="Albersmeier A."/>
            <person name="Kalinowski J."/>
            <person name="Ruckert C."/>
        </authorList>
    </citation>
    <scope>NUCLEOTIDE SEQUENCE [LARGE SCALE GENOMIC DNA]</scope>
    <source>
        <strain evidence="4 5">CGMCC 1.15286</strain>
    </source>
</reference>
<evidence type="ECO:0000313" key="5">
    <source>
        <dbReference type="Proteomes" id="UP000600247"/>
    </source>
</evidence>
<dbReference type="Pfam" id="PF14257">
    <property type="entry name" value="DUF4349"/>
    <property type="match status" value="1"/>
</dbReference>
<feature type="transmembrane region" description="Helical" evidence="2">
    <location>
        <begin position="289"/>
        <end position="314"/>
    </location>
</feature>
<dbReference type="Proteomes" id="UP000600247">
    <property type="component" value="Unassembled WGS sequence"/>
</dbReference>
<evidence type="ECO:0000256" key="2">
    <source>
        <dbReference type="SAM" id="Phobius"/>
    </source>
</evidence>
<dbReference type="InterPro" id="IPR025645">
    <property type="entry name" value="DUF4349"/>
</dbReference>
<feature type="compositionally biased region" description="Polar residues" evidence="1">
    <location>
        <begin position="65"/>
        <end position="79"/>
    </location>
</feature>
<evidence type="ECO:0000313" key="4">
    <source>
        <dbReference type="EMBL" id="GGG88959.1"/>
    </source>
</evidence>
<keyword evidence="2" id="KW-0472">Membrane</keyword>
<evidence type="ECO:0000259" key="3">
    <source>
        <dbReference type="Pfam" id="PF14257"/>
    </source>
</evidence>
<organism evidence="4 5">
    <name type="scientific">Paenibacillus radicis</name>
    <name type="common">ex Gao et al. 2016</name>
    <dbReference type="NCBI Taxonomy" id="1737354"/>
    <lineage>
        <taxon>Bacteria</taxon>
        <taxon>Bacillati</taxon>
        <taxon>Bacillota</taxon>
        <taxon>Bacilli</taxon>
        <taxon>Bacillales</taxon>
        <taxon>Paenibacillaceae</taxon>
        <taxon>Paenibacillus</taxon>
    </lineage>
</organism>
<dbReference type="RefSeq" id="WP_188892848.1">
    <property type="nucleotide sequence ID" value="NZ_BMHY01000021.1"/>
</dbReference>
<gene>
    <name evidence="4" type="ORF">GCM10010918_54550</name>
</gene>
<feature type="region of interest" description="Disordered" evidence="1">
    <location>
        <begin position="323"/>
        <end position="374"/>
    </location>
</feature>
<accession>A0A917HSW1</accession>
<feature type="compositionally biased region" description="Basic and acidic residues" evidence="1">
    <location>
        <begin position="39"/>
        <end position="58"/>
    </location>
</feature>
<comment type="caution">
    <text evidence="4">The sequence shown here is derived from an EMBL/GenBank/DDBJ whole genome shotgun (WGS) entry which is preliminary data.</text>
</comment>